<dbReference type="Proteomes" id="UP000037109">
    <property type="component" value="Unassembled WGS sequence"/>
</dbReference>
<dbReference type="InterPro" id="IPR008554">
    <property type="entry name" value="Glutaredoxin-like"/>
</dbReference>
<gene>
    <name evidence="1" type="ORF">AF332_05780</name>
</gene>
<dbReference type="PATRIC" id="fig|1459.3.peg.1212"/>
<evidence type="ECO:0000313" key="2">
    <source>
        <dbReference type="Proteomes" id="UP000037109"/>
    </source>
</evidence>
<dbReference type="SUPFAM" id="SSF52833">
    <property type="entry name" value="Thioredoxin-like"/>
    <property type="match status" value="1"/>
</dbReference>
<dbReference type="PANTHER" id="PTHR33558">
    <property type="entry name" value="GLUTAREDOXIN-LIKE PROTEIN C5ORF63 HOMOLOG"/>
    <property type="match status" value="1"/>
</dbReference>
<dbReference type="PANTHER" id="PTHR33558:SF1">
    <property type="entry name" value="GLUTAREDOXIN-LIKE PROTEIN C5ORF63 HOMOLOG"/>
    <property type="match status" value="1"/>
</dbReference>
<dbReference type="InterPro" id="IPR052565">
    <property type="entry name" value="Glutaredoxin-like_YDR286C"/>
</dbReference>
<keyword evidence="2" id="KW-1185">Reference proteome</keyword>
<dbReference type="Gene3D" id="3.40.30.10">
    <property type="entry name" value="Glutaredoxin"/>
    <property type="match status" value="1"/>
</dbReference>
<dbReference type="InterPro" id="IPR036249">
    <property type="entry name" value="Thioredoxin-like_sf"/>
</dbReference>
<proteinExistence type="predicted"/>
<dbReference type="STRING" id="1459.AF332_05780"/>
<accession>A0A0M0G960</accession>
<dbReference type="AlphaFoldDB" id="A0A0M0G960"/>
<dbReference type="OrthoDB" id="32865at2"/>
<dbReference type="RefSeq" id="WP_053433741.1">
    <property type="nucleotide sequence ID" value="NZ_LGUF01000007.1"/>
</dbReference>
<dbReference type="EMBL" id="LGUF01000007">
    <property type="protein sequence ID" value="KON86379.1"/>
    <property type="molecule type" value="Genomic_DNA"/>
</dbReference>
<comment type="caution">
    <text evidence="1">The sequence shown here is derived from an EMBL/GenBank/DDBJ whole genome shotgun (WGS) entry which is preliminary data.</text>
</comment>
<sequence length="82" mass="9461">MKQPELVFYTRSRCPLCDKAKDVIIEVKKEYDFNLIEKDIDESDELTEKYGLMIPVVEIDGIEVQFGHIDPITLGEALTEKN</sequence>
<name>A0A0M0G960_SPOGL</name>
<dbReference type="Pfam" id="PF05768">
    <property type="entry name" value="Glrx-like"/>
    <property type="match status" value="1"/>
</dbReference>
<organism evidence="1 2">
    <name type="scientific">Sporosarcina globispora</name>
    <name type="common">Bacillus globisporus</name>
    <dbReference type="NCBI Taxonomy" id="1459"/>
    <lineage>
        <taxon>Bacteria</taxon>
        <taxon>Bacillati</taxon>
        <taxon>Bacillota</taxon>
        <taxon>Bacilli</taxon>
        <taxon>Bacillales</taxon>
        <taxon>Caryophanaceae</taxon>
        <taxon>Sporosarcina</taxon>
    </lineage>
</organism>
<protein>
    <submittedName>
        <fullName evidence="1">Glutaredoxin</fullName>
    </submittedName>
</protein>
<evidence type="ECO:0000313" key="1">
    <source>
        <dbReference type="EMBL" id="KON86379.1"/>
    </source>
</evidence>
<reference evidence="2" key="1">
    <citation type="submission" date="2015-07" db="EMBL/GenBank/DDBJ databases">
        <title>Fjat-10036 dsm4.</title>
        <authorList>
            <person name="Liu B."/>
            <person name="Wang J."/>
            <person name="Zhu Y."/>
            <person name="Liu G."/>
            <person name="Chen Q."/>
            <person name="Chen Z."/>
            <person name="Lan J."/>
            <person name="Che J."/>
            <person name="Ge C."/>
            <person name="Shi H."/>
            <person name="Pan Z."/>
            <person name="Liu X."/>
        </authorList>
    </citation>
    <scope>NUCLEOTIDE SEQUENCE [LARGE SCALE GENOMIC DNA]</scope>
    <source>
        <strain evidence="2">DSM 4</strain>
    </source>
</reference>